<dbReference type="RefSeq" id="WP_221874990.1">
    <property type="nucleotide sequence ID" value="NZ_JACWFH010000027.1"/>
</dbReference>
<keyword evidence="1" id="KW-0812">Transmembrane</keyword>
<sequence length="167" mass="19105">MRFSYWFIIITFVLSITISVTGYFYLPIFKFTGFDKALEGILLLSSICLGFYGACLSVLASIFNTKIVREVMNDNNYRSEFIMVSASSLLTGFILVITTIVYQVLLENGKVAFIIMNLINSLWLFLLFVFLAFSLLFILTSFIIFFQNKDEKDKNLVNPGEITNPDF</sequence>
<feature type="transmembrane region" description="Helical" evidence="1">
    <location>
        <begin position="122"/>
        <end position="146"/>
    </location>
</feature>
<keyword evidence="3" id="KW-1185">Reference proteome</keyword>
<feature type="transmembrane region" description="Helical" evidence="1">
    <location>
        <begin position="40"/>
        <end position="60"/>
    </location>
</feature>
<keyword evidence="1" id="KW-0472">Membrane</keyword>
<comment type="caution">
    <text evidence="2">The sequence shown here is derived from an EMBL/GenBank/DDBJ whole genome shotgun (WGS) entry which is preliminary data.</text>
</comment>
<name>A0ABS7K931_9BACI</name>
<evidence type="ECO:0000313" key="2">
    <source>
        <dbReference type="EMBL" id="MBY0098772.1"/>
    </source>
</evidence>
<dbReference type="Proteomes" id="UP000769780">
    <property type="component" value="Unassembled WGS sequence"/>
</dbReference>
<keyword evidence="1" id="KW-1133">Transmembrane helix</keyword>
<feature type="transmembrane region" description="Helical" evidence="1">
    <location>
        <begin position="81"/>
        <end position="102"/>
    </location>
</feature>
<dbReference type="EMBL" id="JACWFH010000027">
    <property type="protein sequence ID" value="MBY0098772.1"/>
    <property type="molecule type" value="Genomic_DNA"/>
</dbReference>
<protein>
    <recommendedName>
        <fullName evidence="4">DUF4064 domain-containing protein</fullName>
    </recommendedName>
</protein>
<organism evidence="2 3">
    <name type="scientific">Mesobacillus maritimus</name>
    <dbReference type="NCBI Taxonomy" id="1643336"/>
    <lineage>
        <taxon>Bacteria</taxon>
        <taxon>Bacillati</taxon>
        <taxon>Bacillota</taxon>
        <taxon>Bacilli</taxon>
        <taxon>Bacillales</taxon>
        <taxon>Bacillaceae</taxon>
        <taxon>Mesobacillus</taxon>
    </lineage>
</organism>
<evidence type="ECO:0008006" key="4">
    <source>
        <dbReference type="Google" id="ProtNLM"/>
    </source>
</evidence>
<evidence type="ECO:0000256" key="1">
    <source>
        <dbReference type="SAM" id="Phobius"/>
    </source>
</evidence>
<gene>
    <name evidence="2" type="ORF">H0185_18565</name>
</gene>
<accession>A0ABS7K931</accession>
<feature type="transmembrane region" description="Helical" evidence="1">
    <location>
        <begin position="7"/>
        <end position="28"/>
    </location>
</feature>
<evidence type="ECO:0000313" key="3">
    <source>
        <dbReference type="Proteomes" id="UP000769780"/>
    </source>
</evidence>
<reference evidence="2 3" key="1">
    <citation type="submission" date="2020-07" db="EMBL/GenBank/DDBJ databases">
        <title>Fungal Genomes of the International Space Station.</title>
        <authorList>
            <person name="Seuylemezian A."/>
            <person name="Singh N.K."/>
            <person name="Wood J."/>
            <person name="Venkateswaran K."/>
        </authorList>
    </citation>
    <scope>NUCLEOTIDE SEQUENCE [LARGE SCALE GENOMIC DNA]</scope>
    <source>
        <strain evidence="2 3">PL-B2</strain>
    </source>
</reference>
<proteinExistence type="predicted"/>